<reference evidence="2" key="1">
    <citation type="journal article" date="2015" name="Nature">
        <title>Complex archaea that bridge the gap between prokaryotes and eukaryotes.</title>
        <authorList>
            <person name="Spang A."/>
            <person name="Saw J.H."/>
            <person name="Jorgensen S.L."/>
            <person name="Zaremba-Niedzwiedzka K."/>
            <person name="Martijn J."/>
            <person name="Lind A.E."/>
            <person name="van Eijk R."/>
            <person name="Schleper C."/>
            <person name="Guy L."/>
            <person name="Ettema T.J."/>
        </authorList>
    </citation>
    <scope>NUCLEOTIDE SEQUENCE</scope>
</reference>
<proteinExistence type="predicted"/>
<gene>
    <name evidence="2" type="ORF">LCGC14_2900420</name>
</gene>
<dbReference type="AlphaFoldDB" id="A0A0F8XUX8"/>
<dbReference type="PRINTS" id="PR01438">
    <property type="entry name" value="UNVRSLSTRESS"/>
</dbReference>
<evidence type="ECO:0000259" key="1">
    <source>
        <dbReference type="Pfam" id="PF00582"/>
    </source>
</evidence>
<dbReference type="InterPro" id="IPR006015">
    <property type="entry name" value="Universal_stress_UspA"/>
</dbReference>
<feature type="domain" description="UspA" evidence="1">
    <location>
        <begin position="1"/>
        <end position="139"/>
    </location>
</feature>
<name>A0A0F8XUX8_9ZZZZ</name>
<sequence length="140" mass="15206">MTKPILLSIDLSAPSSWQHALPVALGMCHDAPLHVITVVPNFGMSIVGGFFDEGFAARALHEVGAAMNKWVNDNVPDEADVHPHVTHGRVYEEILRAADRLEVGTIVLGSHTPELTDYLLGPNAARVVRHARQSVYVVRG</sequence>
<dbReference type="CDD" id="cd00293">
    <property type="entry name" value="USP-like"/>
    <property type="match status" value="1"/>
</dbReference>
<organism evidence="2">
    <name type="scientific">marine sediment metagenome</name>
    <dbReference type="NCBI Taxonomy" id="412755"/>
    <lineage>
        <taxon>unclassified sequences</taxon>
        <taxon>metagenomes</taxon>
        <taxon>ecological metagenomes</taxon>
    </lineage>
</organism>
<comment type="caution">
    <text evidence="2">The sequence shown here is derived from an EMBL/GenBank/DDBJ whole genome shotgun (WGS) entry which is preliminary data.</text>
</comment>
<evidence type="ECO:0000313" key="2">
    <source>
        <dbReference type="EMBL" id="KKK72783.1"/>
    </source>
</evidence>
<dbReference type="Pfam" id="PF00582">
    <property type="entry name" value="Usp"/>
    <property type="match status" value="1"/>
</dbReference>
<dbReference type="SUPFAM" id="SSF52402">
    <property type="entry name" value="Adenine nucleotide alpha hydrolases-like"/>
    <property type="match status" value="1"/>
</dbReference>
<dbReference type="EMBL" id="LAZR01057085">
    <property type="protein sequence ID" value="KKK72783.1"/>
    <property type="molecule type" value="Genomic_DNA"/>
</dbReference>
<dbReference type="InterPro" id="IPR014729">
    <property type="entry name" value="Rossmann-like_a/b/a_fold"/>
</dbReference>
<accession>A0A0F8XUX8</accession>
<dbReference type="InterPro" id="IPR006016">
    <property type="entry name" value="UspA"/>
</dbReference>
<protein>
    <recommendedName>
        <fullName evidence="1">UspA domain-containing protein</fullName>
    </recommendedName>
</protein>
<dbReference type="Gene3D" id="3.40.50.620">
    <property type="entry name" value="HUPs"/>
    <property type="match status" value="1"/>
</dbReference>